<dbReference type="InterPro" id="IPR001288">
    <property type="entry name" value="Translation_initiation_fac_3"/>
</dbReference>
<dbReference type="GO" id="GO:0032790">
    <property type="term" value="P:ribosome disassembly"/>
    <property type="evidence" value="ECO:0007669"/>
    <property type="project" value="TreeGrafter"/>
</dbReference>
<keyword evidence="6" id="KW-1185">Reference proteome</keyword>
<comment type="caution">
    <text evidence="5">The sequence shown here is derived from an EMBL/GenBank/DDBJ whole genome shotgun (WGS) entry which is preliminary data.</text>
</comment>
<dbReference type="AlphaFoldDB" id="A0A9P5XWB3"/>
<gene>
    <name evidence="5" type="ORF">BDZ94DRAFT_1271719</name>
</gene>
<feature type="region of interest" description="Disordered" evidence="4">
    <location>
        <begin position="227"/>
        <end position="249"/>
    </location>
</feature>
<evidence type="ECO:0000256" key="3">
    <source>
        <dbReference type="ARBA" id="ARBA00022917"/>
    </source>
</evidence>
<evidence type="ECO:0000256" key="4">
    <source>
        <dbReference type="SAM" id="MobiDB-lite"/>
    </source>
</evidence>
<keyword evidence="2" id="KW-0396">Initiation factor</keyword>
<evidence type="ECO:0000313" key="6">
    <source>
        <dbReference type="Proteomes" id="UP000807353"/>
    </source>
</evidence>
<dbReference type="GO" id="GO:0070124">
    <property type="term" value="P:mitochondrial translational initiation"/>
    <property type="evidence" value="ECO:0007669"/>
    <property type="project" value="TreeGrafter"/>
</dbReference>
<evidence type="ECO:0000256" key="1">
    <source>
        <dbReference type="ARBA" id="ARBA00005439"/>
    </source>
</evidence>
<reference evidence="5" key="1">
    <citation type="submission" date="2020-11" db="EMBL/GenBank/DDBJ databases">
        <authorList>
            <consortium name="DOE Joint Genome Institute"/>
            <person name="Ahrendt S."/>
            <person name="Riley R."/>
            <person name="Andreopoulos W."/>
            <person name="Labutti K."/>
            <person name="Pangilinan J."/>
            <person name="Ruiz-Duenas F.J."/>
            <person name="Barrasa J.M."/>
            <person name="Sanchez-Garcia M."/>
            <person name="Camarero S."/>
            <person name="Miyauchi S."/>
            <person name="Serrano A."/>
            <person name="Linde D."/>
            <person name="Babiker R."/>
            <person name="Drula E."/>
            <person name="Ayuso-Fernandez I."/>
            <person name="Pacheco R."/>
            <person name="Padilla G."/>
            <person name="Ferreira P."/>
            <person name="Barriuso J."/>
            <person name="Kellner H."/>
            <person name="Castanera R."/>
            <person name="Alfaro M."/>
            <person name="Ramirez L."/>
            <person name="Pisabarro A.G."/>
            <person name="Kuo A."/>
            <person name="Tritt A."/>
            <person name="Lipzen A."/>
            <person name="He G."/>
            <person name="Yan M."/>
            <person name="Ng V."/>
            <person name="Cullen D."/>
            <person name="Martin F."/>
            <person name="Rosso M.-N."/>
            <person name="Henrissat B."/>
            <person name="Hibbett D."/>
            <person name="Martinez A.T."/>
            <person name="Grigoriev I.V."/>
        </authorList>
    </citation>
    <scope>NUCLEOTIDE SEQUENCE</scope>
    <source>
        <strain evidence="5">CBS 247.69</strain>
    </source>
</reference>
<name>A0A9P5XWB3_9AGAR</name>
<organism evidence="5 6">
    <name type="scientific">Collybia nuda</name>
    <dbReference type="NCBI Taxonomy" id="64659"/>
    <lineage>
        <taxon>Eukaryota</taxon>
        <taxon>Fungi</taxon>
        <taxon>Dikarya</taxon>
        <taxon>Basidiomycota</taxon>
        <taxon>Agaricomycotina</taxon>
        <taxon>Agaricomycetes</taxon>
        <taxon>Agaricomycetidae</taxon>
        <taxon>Agaricales</taxon>
        <taxon>Tricholomatineae</taxon>
        <taxon>Clitocybaceae</taxon>
        <taxon>Collybia</taxon>
    </lineage>
</organism>
<dbReference type="OrthoDB" id="21573at2759"/>
<dbReference type="PANTHER" id="PTHR10938">
    <property type="entry name" value="TRANSLATION INITIATION FACTOR IF-3"/>
    <property type="match status" value="1"/>
</dbReference>
<dbReference type="InterPro" id="IPR036788">
    <property type="entry name" value="T_IF-3_C_sf"/>
</dbReference>
<protein>
    <submittedName>
        <fullName evidence="5">Uncharacterized protein</fullName>
    </submittedName>
</protein>
<dbReference type="Proteomes" id="UP000807353">
    <property type="component" value="Unassembled WGS sequence"/>
</dbReference>
<evidence type="ECO:0000313" key="5">
    <source>
        <dbReference type="EMBL" id="KAF9457995.1"/>
    </source>
</evidence>
<dbReference type="GO" id="GO:0043022">
    <property type="term" value="F:ribosome binding"/>
    <property type="evidence" value="ECO:0007669"/>
    <property type="project" value="TreeGrafter"/>
</dbReference>
<comment type="similarity">
    <text evidence="1">Belongs to the IF-3 family.</text>
</comment>
<dbReference type="Gene3D" id="3.30.110.10">
    <property type="entry name" value="Translation initiation factor 3 (IF-3), C-terminal domain"/>
    <property type="match status" value="1"/>
</dbReference>
<keyword evidence="3" id="KW-0648">Protein biosynthesis</keyword>
<dbReference type="GO" id="GO:0005739">
    <property type="term" value="C:mitochondrion"/>
    <property type="evidence" value="ECO:0007669"/>
    <property type="project" value="TreeGrafter"/>
</dbReference>
<dbReference type="SUPFAM" id="SSF55200">
    <property type="entry name" value="Translation initiation factor IF3, C-terminal domain"/>
    <property type="match status" value="1"/>
</dbReference>
<proteinExistence type="inferred from homology"/>
<accession>A0A9P5XWB3</accession>
<dbReference type="PANTHER" id="PTHR10938:SF0">
    <property type="entry name" value="TRANSLATION INITIATION FACTOR IF-3, MITOCHONDRIAL"/>
    <property type="match status" value="1"/>
</dbReference>
<dbReference type="EMBL" id="MU150352">
    <property type="protein sequence ID" value="KAF9457995.1"/>
    <property type="molecule type" value="Genomic_DNA"/>
</dbReference>
<sequence length="249" mass="28426">MSAFLAFRTAAFSLLRPRAPNIPCLRQLPIRAVHNVPTRPRDKNIPYRIVQLVDPITGKLSEPLPLMTIIESLPDKKLEYVELVSEDPAPIVKIINKKDAFEKRKLAKKKASAVAKKNVQKEVQLTWGAAEGDYAHKVGRVREELEKGHRIDLVFSHKKGQDLPTPEEMQQQVQTTVEMLADVGKEWKPPEYRGKIAAVFLQGTVVSEPVITAEDLLPRKEKLRMKKMARKEKKQEQKINPEVEDLYQN</sequence>
<dbReference type="GO" id="GO:0003743">
    <property type="term" value="F:translation initiation factor activity"/>
    <property type="evidence" value="ECO:0007669"/>
    <property type="project" value="UniProtKB-KW"/>
</dbReference>
<evidence type="ECO:0000256" key="2">
    <source>
        <dbReference type="ARBA" id="ARBA00022540"/>
    </source>
</evidence>